<dbReference type="GO" id="GO:0006046">
    <property type="term" value="P:N-acetylglucosamine catabolic process"/>
    <property type="evidence" value="ECO:0007669"/>
    <property type="project" value="TreeGrafter"/>
</dbReference>
<feature type="domain" description="Amidohydrolase-related" evidence="13">
    <location>
        <begin position="62"/>
        <end position="394"/>
    </location>
</feature>
<feature type="binding site" evidence="12">
    <location>
        <position position="231"/>
    </location>
    <ligand>
        <name>Zn(2+)</name>
        <dbReference type="ChEBI" id="CHEBI:29105"/>
    </ligand>
</feature>
<dbReference type="Pfam" id="PF01979">
    <property type="entry name" value="Amidohydro_1"/>
    <property type="match status" value="1"/>
</dbReference>
<dbReference type="EMBL" id="CP159485">
    <property type="protein sequence ID" value="XCI30049.1"/>
    <property type="molecule type" value="Genomic_DNA"/>
</dbReference>
<feature type="active site" description="Proton donor/acceptor" evidence="10">
    <location>
        <position position="289"/>
    </location>
</feature>
<feature type="binding site" evidence="12">
    <location>
        <position position="144"/>
    </location>
    <ligand>
        <name>Zn(2+)</name>
        <dbReference type="ChEBI" id="CHEBI:29105"/>
    </ligand>
</feature>
<dbReference type="InterPro" id="IPR011059">
    <property type="entry name" value="Metal-dep_hydrolase_composite"/>
</dbReference>
<comment type="similarity">
    <text evidence="1 9">Belongs to the metallo-dependent hydrolases superfamily. NagA family.</text>
</comment>
<evidence type="ECO:0000256" key="5">
    <source>
        <dbReference type="ARBA" id="ARBA00022801"/>
    </source>
</evidence>
<evidence type="ECO:0000256" key="9">
    <source>
        <dbReference type="PIRNR" id="PIRNR038994"/>
    </source>
</evidence>
<dbReference type="InterPro" id="IPR003764">
    <property type="entry name" value="GlcNAc_6-P_deAcase"/>
</dbReference>
<feature type="binding site" evidence="12">
    <location>
        <position position="210"/>
    </location>
    <ligand>
        <name>Zn(2+)</name>
        <dbReference type="ChEBI" id="CHEBI:29105"/>
    </ligand>
</feature>
<dbReference type="CDD" id="cd00854">
    <property type="entry name" value="NagA"/>
    <property type="match status" value="1"/>
</dbReference>
<dbReference type="PIRSF" id="PIRSF038994">
    <property type="entry name" value="NagA"/>
    <property type="match status" value="1"/>
</dbReference>
<keyword evidence="4 12" id="KW-0479">Metal-binding</keyword>
<dbReference type="GO" id="GO:0008448">
    <property type="term" value="F:N-acetylglucosamine-6-phosphate deacetylase activity"/>
    <property type="evidence" value="ECO:0007669"/>
    <property type="project" value="UniProtKB-EC"/>
</dbReference>
<sequence length="396" mass="42401">MNRAKRGVFIKTVIKNGKVITPYEVLCGVEVVIAKGKITEIKATNDVDGTYDHVIDAQGKFLAPGFIDIHNHGNSGFDFMKSSYEAIENIASFHLKNGVTSFLATTITAPKEDLLKAVKSFKNYMIDTENKKDGLSQLLGVYLEGPYFAPNKKGAQPLKHLKKPQVKELTELLDVSGGMIKVVSLAPELDGATEVISFLKENGISPFAGHTDGSFEQTQAAISLGVIGATHLFNGMRGFTHREPGVAGAVLTDQRVMCELICDGIHVHPKAMELAYKLKGKNGIILVSDAMMAAGLPDGDYDLGGQKVIVKDKVARLEDGTLAGSTLTLSKAVANMVNMVNVPIHEAVGMATLNPAKVIGVADNKGSIETGKDADLVLFDENIKITDVIVGGKIRK</sequence>
<accession>A0AAU8HXD0</accession>
<keyword evidence="6 9" id="KW-0119">Carbohydrate metabolism</keyword>
<reference evidence="14" key="1">
    <citation type="journal article" date="2018" name="Antonie Van Leeuwenhoek">
        <title>Proteinivorax hydrogeniformans sp. nov., an anaerobic, haloalkaliphilic bacterium fermenting proteinaceous compounds with high hydrogen production.</title>
        <authorList>
            <person name="Boltyanskaya Y."/>
            <person name="Detkova E."/>
            <person name="Pimenov N."/>
            <person name="Kevbrin V."/>
        </authorList>
    </citation>
    <scope>NUCLEOTIDE SEQUENCE</scope>
    <source>
        <strain evidence="14">Z-710</strain>
    </source>
</reference>
<comment type="pathway">
    <text evidence="8">Amino-sugar metabolism; N-acetylneuraminate degradation; D-fructose 6-phosphate from N-acetylneuraminate: step 4/5.</text>
</comment>
<proteinExistence type="inferred from homology"/>
<dbReference type="PANTHER" id="PTHR11113">
    <property type="entry name" value="N-ACETYLGLUCOSAMINE-6-PHOSPHATE DEACETYLASE"/>
    <property type="match status" value="1"/>
</dbReference>
<dbReference type="InterPro" id="IPR032466">
    <property type="entry name" value="Metal_Hydrolase"/>
</dbReference>
<evidence type="ECO:0000256" key="2">
    <source>
        <dbReference type="ARBA" id="ARBA00011899"/>
    </source>
</evidence>
<feature type="binding site" evidence="11">
    <location>
        <position position="155"/>
    </location>
    <ligand>
        <name>substrate</name>
    </ligand>
</feature>
<evidence type="ECO:0000256" key="4">
    <source>
        <dbReference type="ARBA" id="ARBA00022723"/>
    </source>
</evidence>
<evidence type="ECO:0000256" key="11">
    <source>
        <dbReference type="PIRSR" id="PIRSR038994-2"/>
    </source>
</evidence>
<dbReference type="PANTHER" id="PTHR11113:SF14">
    <property type="entry name" value="N-ACETYLGLUCOSAMINE-6-PHOSPHATE DEACETYLASE"/>
    <property type="match status" value="1"/>
</dbReference>
<dbReference type="SUPFAM" id="SSF51556">
    <property type="entry name" value="Metallo-dependent hydrolases"/>
    <property type="match status" value="1"/>
</dbReference>
<evidence type="ECO:0000256" key="7">
    <source>
        <dbReference type="ARBA" id="ARBA00047647"/>
    </source>
</evidence>
<dbReference type="FunFam" id="3.20.20.140:FF:000004">
    <property type="entry name" value="N-acetylglucosamine-6-phosphate deacetylase"/>
    <property type="match status" value="1"/>
</dbReference>
<dbReference type="InterPro" id="IPR006680">
    <property type="entry name" value="Amidohydro-rel"/>
</dbReference>
<evidence type="ECO:0000256" key="8">
    <source>
        <dbReference type="ARBA" id="ARBA00060590"/>
    </source>
</evidence>
<comment type="catalytic activity">
    <reaction evidence="7">
        <text>N-acetyl-D-glucosamine 6-phosphate + H2O = D-glucosamine 6-phosphate + acetate</text>
        <dbReference type="Rhea" id="RHEA:22936"/>
        <dbReference type="ChEBI" id="CHEBI:15377"/>
        <dbReference type="ChEBI" id="CHEBI:30089"/>
        <dbReference type="ChEBI" id="CHEBI:57513"/>
        <dbReference type="ChEBI" id="CHEBI:58725"/>
        <dbReference type="EC" id="3.5.1.25"/>
    </reaction>
</comment>
<evidence type="ECO:0000256" key="10">
    <source>
        <dbReference type="PIRSR" id="PIRSR038994-1"/>
    </source>
</evidence>
<feature type="binding site" evidence="11">
    <location>
        <begin position="322"/>
        <end position="324"/>
    </location>
    <ligand>
        <name>substrate</name>
    </ligand>
</feature>
<evidence type="ECO:0000256" key="12">
    <source>
        <dbReference type="PIRSR" id="PIRSR038994-3"/>
    </source>
</evidence>
<evidence type="ECO:0000256" key="3">
    <source>
        <dbReference type="ARBA" id="ARBA00018029"/>
    </source>
</evidence>
<organism evidence="14">
    <name type="scientific">Proteinivorax hydrogeniformans</name>
    <dbReference type="NCBI Taxonomy" id="1826727"/>
    <lineage>
        <taxon>Bacteria</taxon>
        <taxon>Bacillati</taxon>
        <taxon>Bacillota</taxon>
        <taxon>Clostridia</taxon>
        <taxon>Eubacteriales</taxon>
        <taxon>Proteinivoracaceae</taxon>
        <taxon>Proteinivorax</taxon>
    </lineage>
</organism>
<dbReference type="GO" id="GO:0046872">
    <property type="term" value="F:metal ion binding"/>
    <property type="evidence" value="ECO:0007669"/>
    <property type="project" value="UniProtKB-KW"/>
</dbReference>
<evidence type="ECO:0000256" key="6">
    <source>
        <dbReference type="ARBA" id="ARBA00023277"/>
    </source>
</evidence>
<dbReference type="Gene3D" id="3.20.20.140">
    <property type="entry name" value="Metal-dependent hydrolases"/>
    <property type="match status" value="1"/>
</dbReference>
<name>A0AAU8HXD0_9FIRM</name>
<dbReference type="AlphaFoldDB" id="A0AAU8HXD0"/>
<dbReference type="NCBIfam" id="TIGR00221">
    <property type="entry name" value="nagA"/>
    <property type="match status" value="1"/>
</dbReference>
<dbReference type="SUPFAM" id="SSF51338">
    <property type="entry name" value="Composite domain of metallo-dependent hydrolases"/>
    <property type="match status" value="1"/>
</dbReference>
<dbReference type="Gene3D" id="2.30.40.10">
    <property type="entry name" value="Urease, subunit C, domain 1"/>
    <property type="match status" value="1"/>
</dbReference>
<gene>
    <name evidence="14" type="primary">nagA</name>
    <name evidence="14" type="ORF">PRVXH_002512</name>
</gene>
<evidence type="ECO:0000313" key="14">
    <source>
        <dbReference type="EMBL" id="XCI30049.1"/>
    </source>
</evidence>
<protein>
    <recommendedName>
        <fullName evidence="3">N-acetylglucosamine-6-phosphate deacetylase</fullName>
        <ecNumber evidence="2">3.5.1.25</ecNumber>
    </recommendedName>
</protein>
<dbReference type="EC" id="3.5.1.25" evidence="2"/>
<evidence type="ECO:0000259" key="13">
    <source>
        <dbReference type="Pfam" id="PF01979"/>
    </source>
</evidence>
<feature type="binding site" evidence="11">
    <location>
        <position position="266"/>
    </location>
    <ligand>
        <name>substrate</name>
    </ligand>
</feature>
<feature type="binding site" evidence="11">
    <location>
        <position position="242"/>
    </location>
    <ligand>
        <name>substrate</name>
    </ligand>
</feature>
<comment type="cofactor">
    <cofactor evidence="12">
        <name>a divalent metal cation</name>
        <dbReference type="ChEBI" id="CHEBI:60240"/>
    </cofactor>
    <text evidence="12">Binds 1 divalent metal cation per subunit.</text>
</comment>
<dbReference type="RefSeq" id="WP_353894594.1">
    <property type="nucleotide sequence ID" value="NZ_CP159485.1"/>
</dbReference>
<feature type="binding site" evidence="11">
    <location>
        <begin position="234"/>
        <end position="235"/>
    </location>
    <ligand>
        <name>substrate</name>
    </ligand>
</feature>
<reference evidence="14" key="2">
    <citation type="submission" date="2024-06" db="EMBL/GenBank/DDBJ databases">
        <authorList>
            <person name="Petrova K.O."/>
            <person name="Toshchakov S.V."/>
            <person name="Boltjanskaja Y.V."/>
            <person name="Kevbrin V.V."/>
        </authorList>
    </citation>
    <scope>NUCLEOTIDE SEQUENCE</scope>
    <source>
        <strain evidence="14">Z-710</strain>
    </source>
</reference>
<evidence type="ECO:0000256" key="1">
    <source>
        <dbReference type="ARBA" id="ARBA00010716"/>
    </source>
</evidence>
<keyword evidence="5 9" id="KW-0378">Hydrolase</keyword>